<evidence type="ECO:0000256" key="15">
    <source>
        <dbReference type="ARBA" id="ARBA00022909"/>
    </source>
</evidence>
<dbReference type="GO" id="GO:0005524">
    <property type="term" value="F:ATP binding"/>
    <property type="evidence" value="ECO:0007669"/>
    <property type="project" value="UniProtKB-KW"/>
</dbReference>
<dbReference type="EMBL" id="CP009962">
    <property type="protein sequence ID" value="AIY41901.1"/>
    <property type="molecule type" value="Genomic_DNA"/>
</dbReference>
<dbReference type="STRING" id="279058.LT85_2743"/>
<feature type="domain" description="Mur ligase central" evidence="25">
    <location>
        <begin position="51"/>
        <end position="223"/>
    </location>
</feature>
<dbReference type="InterPro" id="IPR013221">
    <property type="entry name" value="Mur_ligase_cen"/>
</dbReference>
<dbReference type="InterPro" id="IPR004101">
    <property type="entry name" value="Mur_ligase_C"/>
</dbReference>
<evidence type="ECO:0000256" key="9">
    <source>
        <dbReference type="ARBA" id="ARBA00019357"/>
    </source>
</evidence>
<dbReference type="GO" id="GO:0046872">
    <property type="term" value="F:metal ion binding"/>
    <property type="evidence" value="ECO:0007669"/>
    <property type="project" value="UniProtKB-KW"/>
</dbReference>
<evidence type="ECO:0000256" key="11">
    <source>
        <dbReference type="ARBA" id="ARBA00022723"/>
    </source>
</evidence>
<evidence type="ECO:0000256" key="1">
    <source>
        <dbReference type="ARBA" id="ARBA00001946"/>
    </source>
</evidence>
<dbReference type="InterPro" id="IPR018109">
    <property type="entry name" value="Folylpolyglutamate_synth_CS"/>
</dbReference>
<evidence type="ECO:0000256" key="12">
    <source>
        <dbReference type="ARBA" id="ARBA00022741"/>
    </source>
</evidence>
<dbReference type="InterPro" id="IPR001645">
    <property type="entry name" value="Folylpolyglutamate_synth"/>
</dbReference>
<evidence type="ECO:0000256" key="17">
    <source>
        <dbReference type="ARBA" id="ARBA00030592"/>
    </source>
</evidence>
<comment type="catalytic activity">
    <reaction evidence="21">
        <text>(6R)-5,10-methylenetetrahydrofolyl-(gamma-L-Glu)(n) + L-glutamate + ATP = (6R)-5,10-methylenetetrahydrofolyl-(gamma-L-Glu)(n+1) + ADP + phosphate + H(+)</text>
        <dbReference type="Rhea" id="RHEA:51912"/>
        <dbReference type="Rhea" id="RHEA-COMP:13257"/>
        <dbReference type="Rhea" id="RHEA-COMP:13258"/>
        <dbReference type="ChEBI" id="CHEBI:15378"/>
        <dbReference type="ChEBI" id="CHEBI:29985"/>
        <dbReference type="ChEBI" id="CHEBI:30616"/>
        <dbReference type="ChEBI" id="CHEBI:43474"/>
        <dbReference type="ChEBI" id="CHEBI:136572"/>
        <dbReference type="ChEBI" id="CHEBI:456216"/>
        <dbReference type="EC" id="6.3.2.17"/>
    </reaction>
</comment>
<dbReference type="Pfam" id="PF08245">
    <property type="entry name" value="Mur_ligase_M"/>
    <property type="match status" value="1"/>
</dbReference>
<evidence type="ECO:0000256" key="16">
    <source>
        <dbReference type="ARBA" id="ARBA00030048"/>
    </source>
</evidence>
<evidence type="ECO:0000256" key="19">
    <source>
        <dbReference type="ARBA" id="ARBA00047493"/>
    </source>
</evidence>
<dbReference type="PIRSF" id="PIRSF001563">
    <property type="entry name" value="Folylpolyglu_synth"/>
    <property type="match status" value="1"/>
</dbReference>
<dbReference type="AlphaFoldDB" id="A0A0A1FBJ6"/>
<dbReference type="InterPro" id="IPR036565">
    <property type="entry name" value="Mur-like_cat_sf"/>
</dbReference>
<dbReference type="EC" id="6.3.2.17" evidence="8"/>
<evidence type="ECO:0000313" key="26">
    <source>
        <dbReference type="EMBL" id="AIY41901.1"/>
    </source>
</evidence>
<dbReference type="Proteomes" id="UP000030302">
    <property type="component" value="Chromosome"/>
</dbReference>
<dbReference type="SUPFAM" id="SSF53623">
    <property type="entry name" value="MurD-like peptide ligases, catalytic domain"/>
    <property type="match status" value="1"/>
</dbReference>
<dbReference type="SUPFAM" id="SSF53244">
    <property type="entry name" value="MurD-like peptide ligases, peptide-binding domain"/>
    <property type="match status" value="1"/>
</dbReference>
<feature type="domain" description="Mur ligase C-terminal" evidence="24">
    <location>
        <begin position="291"/>
        <end position="421"/>
    </location>
</feature>
<keyword evidence="12 23" id="KW-0547">Nucleotide-binding</keyword>
<evidence type="ECO:0000256" key="18">
    <source>
        <dbReference type="ARBA" id="ARBA00032510"/>
    </source>
</evidence>
<evidence type="ECO:0000256" key="5">
    <source>
        <dbReference type="ARBA" id="ARBA00008276"/>
    </source>
</evidence>
<dbReference type="PANTHER" id="PTHR11136:SF0">
    <property type="entry name" value="DIHYDROFOLATE SYNTHETASE-RELATED"/>
    <property type="match status" value="1"/>
</dbReference>
<accession>A0A0A1FBJ6</accession>
<comment type="cofactor">
    <cofactor evidence="1">
        <name>Mg(2+)</name>
        <dbReference type="ChEBI" id="CHEBI:18420"/>
    </cofactor>
</comment>
<keyword evidence="13 23" id="KW-0067">ATP-binding</keyword>
<gene>
    <name evidence="26" type="ORF">LT85_2743</name>
</gene>
<keyword evidence="27" id="KW-1185">Reference proteome</keyword>
<evidence type="ECO:0000256" key="10">
    <source>
        <dbReference type="ARBA" id="ARBA00022598"/>
    </source>
</evidence>
<evidence type="ECO:0000256" key="3">
    <source>
        <dbReference type="ARBA" id="ARBA00004799"/>
    </source>
</evidence>
<comment type="function">
    <text evidence="2">Functions in two distinct reactions of the de novo folate biosynthetic pathway. Catalyzes the addition of a glutamate residue to dihydropteroate (7,8-dihydropteroate or H2Pte) to form dihydrofolate (7,8-dihydrofolate monoglutamate or H2Pte-Glu). Also catalyzes successive additions of L-glutamate to tetrahydrofolate or 10-formyltetrahydrofolate or 5,10-methylenetetrahydrofolate, leading to folylpolyglutamate derivatives.</text>
</comment>
<sequence>MSNISAKPVTLSDWLALLESRHFKTIDMGLDRVVQVKERLQLQFTCPVIMVAGTNGKGSTCAMLESILLRAGYKVGLYIKPHFLDFNERARIGGESASDAALIASFEAVEAQRGDISLTYFEFTTLAIMHLLAEAKLDVVILEVGLGGRLDAVNIVDADVSIVTSVDIDHIEYLGNTREKIGFEKAGIFRPGKAAICSDPVPPQSLIDHANAIGADLWLLGRDFNYTGDKQQWNYGGRGQRRNALGYPSLRGANQLLNASAALAALEALKQELPVSAQEVRSGFVMMDLPGRFQVLPGQPLVILDVAHNPHAAATLAQNLDNMGFHPYTYAVFGAMLDKDIEGIVAQLKTRIDHWCLTTLPLPRSATGEQIKERLLEAGVHPEDGADAQSSIACFDSPAEAYANALGRAGENDRIVVFGSFLTVAGVMAARKSGFH</sequence>
<dbReference type="NCBIfam" id="NF008101">
    <property type="entry name" value="PRK10846.1"/>
    <property type="match status" value="1"/>
</dbReference>
<dbReference type="KEGG" id="care:LT85_2743"/>
<dbReference type="UniPathway" id="UPA00077">
    <property type="reaction ID" value="UER00157"/>
</dbReference>
<comment type="pathway">
    <text evidence="4">Cofactor biosynthesis; tetrahydrofolylpolyglutamate biosynthesis.</text>
</comment>
<dbReference type="PANTHER" id="PTHR11136">
    <property type="entry name" value="FOLYLPOLYGLUTAMATE SYNTHASE-RELATED"/>
    <property type="match status" value="1"/>
</dbReference>
<dbReference type="Gene3D" id="3.40.1190.10">
    <property type="entry name" value="Mur-like, catalytic domain"/>
    <property type="match status" value="1"/>
</dbReference>
<comment type="subunit">
    <text evidence="6">Monomer.</text>
</comment>
<dbReference type="PROSITE" id="PS01011">
    <property type="entry name" value="FOLYLPOLYGLU_SYNT_1"/>
    <property type="match status" value="1"/>
</dbReference>
<dbReference type="GO" id="GO:0005737">
    <property type="term" value="C:cytoplasm"/>
    <property type="evidence" value="ECO:0007669"/>
    <property type="project" value="TreeGrafter"/>
</dbReference>
<dbReference type="GO" id="GO:0046656">
    <property type="term" value="P:folic acid biosynthetic process"/>
    <property type="evidence" value="ECO:0007669"/>
    <property type="project" value="UniProtKB-KW"/>
</dbReference>
<evidence type="ECO:0000256" key="8">
    <source>
        <dbReference type="ARBA" id="ARBA00013025"/>
    </source>
</evidence>
<comment type="catalytic activity">
    <reaction evidence="19">
        <text>(6S)-5,6,7,8-tetrahydrofolyl-(gamma-L-Glu)(n) + L-glutamate + ATP = (6S)-5,6,7,8-tetrahydrofolyl-(gamma-L-Glu)(n+1) + ADP + phosphate + H(+)</text>
        <dbReference type="Rhea" id="RHEA:10580"/>
        <dbReference type="Rhea" id="RHEA-COMP:14738"/>
        <dbReference type="Rhea" id="RHEA-COMP:14740"/>
        <dbReference type="ChEBI" id="CHEBI:15378"/>
        <dbReference type="ChEBI" id="CHEBI:29985"/>
        <dbReference type="ChEBI" id="CHEBI:30616"/>
        <dbReference type="ChEBI" id="CHEBI:43474"/>
        <dbReference type="ChEBI" id="CHEBI:141005"/>
        <dbReference type="ChEBI" id="CHEBI:456216"/>
        <dbReference type="EC" id="6.3.2.17"/>
    </reaction>
</comment>
<dbReference type="FunFam" id="3.40.1190.10:FF:000004">
    <property type="entry name" value="Dihydrofolate synthase/folylpolyglutamate synthase"/>
    <property type="match status" value="1"/>
</dbReference>
<comment type="catalytic activity">
    <reaction evidence="22">
        <text>7,8-dihydropteroate + L-glutamate + ATP = 7,8-dihydrofolate + ADP + phosphate + H(+)</text>
        <dbReference type="Rhea" id="RHEA:23584"/>
        <dbReference type="ChEBI" id="CHEBI:15378"/>
        <dbReference type="ChEBI" id="CHEBI:17839"/>
        <dbReference type="ChEBI" id="CHEBI:29985"/>
        <dbReference type="ChEBI" id="CHEBI:30616"/>
        <dbReference type="ChEBI" id="CHEBI:43474"/>
        <dbReference type="ChEBI" id="CHEBI:57451"/>
        <dbReference type="ChEBI" id="CHEBI:456216"/>
        <dbReference type="EC" id="6.3.2.12"/>
    </reaction>
</comment>
<dbReference type="InterPro" id="IPR036615">
    <property type="entry name" value="Mur_ligase_C_dom_sf"/>
</dbReference>
<dbReference type="EC" id="6.3.2.12" evidence="7"/>
<keyword evidence="11" id="KW-0479">Metal-binding</keyword>
<dbReference type="Pfam" id="PF02875">
    <property type="entry name" value="Mur_ligase_C"/>
    <property type="match status" value="1"/>
</dbReference>
<evidence type="ECO:0000259" key="24">
    <source>
        <dbReference type="Pfam" id="PF02875"/>
    </source>
</evidence>
<dbReference type="GO" id="GO:0004326">
    <property type="term" value="F:tetrahydrofolylpolyglutamate synthase activity"/>
    <property type="evidence" value="ECO:0007669"/>
    <property type="project" value="UniProtKB-EC"/>
</dbReference>
<comment type="similarity">
    <text evidence="5 23">Belongs to the folylpolyglutamate synthase family.</text>
</comment>
<evidence type="ECO:0000256" key="23">
    <source>
        <dbReference type="PIRNR" id="PIRNR001563"/>
    </source>
</evidence>
<dbReference type="RefSeq" id="WP_038489589.1">
    <property type="nucleotide sequence ID" value="NZ_CP009962.1"/>
</dbReference>
<name>A0A0A1FBJ6_9BURK</name>
<comment type="catalytic activity">
    <reaction evidence="20">
        <text>10-formyltetrahydrofolyl-(gamma-L-Glu)(n) + L-glutamate + ATP = 10-formyltetrahydrofolyl-(gamma-L-Glu)(n+1) + ADP + phosphate + H(+)</text>
        <dbReference type="Rhea" id="RHEA:51904"/>
        <dbReference type="Rhea" id="RHEA-COMP:13088"/>
        <dbReference type="Rhea" id="RHEA-COMP:14300"/>
        <dbReference type="ChEBI" id="CHEBI:15378"/>
        <dbReference type="ChEBI" id="CHEBI:29985"/>
        <dbReference type="ChEBI" id="CHEBI:30616"/>
        <dbReference type="ChEBI" id="CHEBI:43474"/>
        <dbReference type="ChEBI" id="CHEBI:134413"/>
        <dbReference type="ChEBI" id="CHEBI:456216"/>
        <dbReference type="EC" id="6.3.2.17"/>
    </reaction>
</comment>
<evidence type="ECO:0000256" key="2">
    <source>
        <dbReference type="ARBA" id="ARBA00002714"/>
    </source>
</evidence>
<evidence type="ECO:0000256" key="13">
    <source>
        <dbReference type="ARBA" id="ARBA00022840"/>
    </source>
</evidence>
<dbReference type="NCBIfam" id="TIGR01499">
    <property type="entry name" value="folC"/>
    <property type="match status" value="1"/>
</dbReference>
<evidence type="ECO:0000256" key="14">
    <source>
        <dbReference type="ARBA" id="ARBA00022842"/>
    </source>
</evidence>
<keyword evidence="10 23" id="KW-0436">Ligase</keyword>
<organism evidence="26 27">
    <name type="scientific">Collimonas arenae</name>
    <dbReference type="NCBI Taxonomy" id="279058"/>
    <lineage>
        <taxon>Bacteria</taxon>
        <taxon>Pseudomonadati</taxon>
        <taxon>Pseudomonadota</taxon>
        <taxon>Betaproteobacteria</taxon>
        <taxon>Burkholderiales</taxon>
        <taxon>Oxalobacteraceae</taxon>
        <taxon>Collimonas</taxon>
    </lineage>
</organism>
<dbReference type="OrthoDB" id="9809356at2"/>
<keyword evidence="14" id="KW-0460">Magnesium</keyword>
<comment type="pathway">
    <text evidence="3">Cofactor biosynthesis; tetrahydrofolate biosynthesis; 7,8-dihydrofolate from 2-amino-4-hydroxy-6-hydroxymethyl-7,8-dihydropteridine diphosphate and 4-aminobenzoate: step 2/2.</text>
</comment>
<dbReference type="HOGENOM" id="CLU_015869_1_0_4"/>
<evidence type="ECO:0000256" key="21">
    <source>
        <dbReference type="ARBA" id="ARBA00049035"/>
    </source>
</evidence>
<evidence type="ECO:0000256" key="7">
    <source>
        <dbReference type="ARBA" id="ARBA00013023"/>
    </source>
</evidence>
<dbReference type="GO" id="GO:0046654">
    <property type="term" value="P:tetrahydrofolate biosynthetic process"/>
    <property type="evidence" value="ECO:0007669"/>
    <property type="project" value="UniProtKB-UniPathway"/>
</dbReference>
<evidence type="ECO:0000256" key="6">
    <source>
        <dbReference type="ARBA" id="ARBA00011245"/>
    </source>
</evidence>
<evidence type="ECO:0000256" key="22">
    <source>
        <dbReference type="ARBA" id="ARBA00049161"/>
    </source>
</evidence>
<dbReference type="GO" id="GO:0008841">
    <property type="term" value="F:dihydrofolate synthase activity"/>
    <property type="evidence" value="ECO:0007669"/>
    <property type="project" value="UniProtKB-EC"/>
</dbReference>
<evidence type="ECO:0000259" key="25">
    <source>
        <dbReference type="Pfam" id="PF08245"/>
    </source>
</evidence>
<keyword evidence="15" id="KW-0289">Folate biosynthesis</keyword>
<evidence type="ECO:0000256" key="20">
    <source>
        <dbReference type="ARBA" id="ARBA00047808"/>
    </source>
</evidence>
<protein>
    <recommendedName>
        <fullName evidence="9">Dihydrofolate synthase/folylpolyglutamate synthase</fullName>
        <ecNumber evidence="7">6.3.2.12</ecNumber>
        <ecNumber evidence="8">6.3.2.17</ecNumber>
    </recommendedName>
    <alternativeName>
        <fullName evidence="18">Folylpoly-gamma-glutamate synthetase-dihydrofolate synthetase</fullName>
    </alternativeName>
    <alternativeName>
        <fullName evidence="16">Folylpolyglutamate synthetase</fullName>
    </alternativeName>
    <alternativeName>
        <fullName evidence="17">Tetrahydrofolylpolyglutamate synthase</fullName>
    </alternativeName>
</protein>
<proteinExistence type="inferred from homology"/>
<evidence type="ECO:0000313" key="27">
    <source>
        <dbReference type="Proteomes" id="UP000030302"/>
    </source>
</evidence>
<evidence type="ECO:0000256" key="4">
    <source>
        <dbReference type="ARBA" id="ARBA00005150"/>
    </source>
</evidence>
<reference evidence="27" key="1">
    <citation type="journal article" date="2014" name="Soil Biol. Biochem.">
        <title>Structure and function of bacterial communities in ageing soils: Insights from the Mendocino ecological staircase.</title>
        <authorList>
            <person name="Uroz S."/>
            <person name="Tech J.J."/>
            <person name="Sawaya N.A."/>
            <person name="Frey-Klett P."/>
            <person name="Leveau J.H.J."/>
        </authorList>
    </citation>
    <scope>NUCLEOTIDE SEQUENCE [LARGE SCALE GENOMIC DNA]</scope>
    <source>
        <strain evidence="27">Cal35</strain>
    </source>
</reference>
<dbReference type="Gene3D" id="3.90.190.20">
    <property type="entry name" value="Mur ligase, C-terminal domain"/>
    <property type="match status" value="1"/>
</dbReference>